<evidence type="ECO:0000256" key="5">
    <source>
        <dbReference type="ARBA" id="ARBA00022840"/>
    </source>
</evidence>
<evidence type="ECO:0000259" key="8">
    <source>
        <dbReference type="PROSITE" id="PS51194"/>
    </source>
</evidence>
<evidence type="ECO:0000256" key="2">
    <source>
        <dbReference type="ARBA" id="ARBA00022741"/>
    </source>
</evidence>
<feature type="domain" description="Helicase ATP-binding" evidence="7">
    <location>
        <begin position="607"/>
        <end position="806"/>
    </location>
</feature>
<dbReference type="InterPro" id="IPR027417">
    <property type="entry name" value="P-loop_NTPase"/>
</dbReference>
<proteinExistence type="predicted"/>
<dbReference type="GO" id="GO:0005634">
    <property type="term" value="C:nucleus"/>
    <property type="evidence" value="ECO:0007669"/>
    <property type="project" value="UniProtKB-SubCell"/>
</dbReference>
<dbReference type="GO" id="GO:0004386">
    <property type="term" value="F:helicase activity"/>
    <property type="evidence" value="ECO:0007669"/>
    <property type="project" value="UniProtKB-KW"/>
</dbReference>
<reference evidence="9" key="1">
    <citation type="journal article" date="2015" name="Nat. Genet.">
        <title>The pineapple genome and the evolution of CAM photosynthesis.</title>
        <authorList>
            <person name="Ming R."/>
            <person name="VanBuren R."/>
            <person name="Wai C.M."/>
            <person name="Tang H."/>
            <person name="Schatz M.C."/>
            <person name="Bowers J.E."/>
            <person name="Lyons E."/>
            <person name="Wang M.L."/>
            <person name="Chen J."/>
            <person name="Biggers E."/>
            <person name="Zhang J."/>
            <person name="Huang L."/>
            <person name="Zhang L."/>
            <person name="Miao W."/>
            <person name="Zhang J."/>
            <person name="Ye Z."/>
            <person name="Miao C."/>
            <person name="Lin Z."/>
            <person name="Wang H."/>
            <person name="Zhou H."/>
            <person name="Yim W.C."/>
            <person name="Priest H.D."/>
            <person name="Zheng C."/>
            <person name="Woodhouse M."/>
            <person name="Edger P.P."/>
            <person name="Guyot R."/>
            <person name="Guo H.B."/>
            <person name="Guo H."/>
            <person name="Zheng G."/>
            <person name="Singh R."/>
            <person name="Sharma A."/>
            <person name="Min X."/>
            <person name="Zheng Y."/>
            <person name="Lee H."/>
            <person name="Gurtowski J."/>
            <person name="Sedlazeck F.J."/>
            <person name="Harkess A."/>
            <person name="McKain M.R."/>
            <person name="Liao Z."/>
            <person name="Fang J."/>
            <person name="Liu J."/>
            <person name="Zhang X."/>
            <person name="Zhang Q."/>
            <person name="Hu W."/>
            <person name="Qin Y."/>
            <person name="Wang K."/>
            <person name="Chen L.Y."/>
            <person name="Shirley N."/>
            <person name="Lin Y.R."/>
            <person name="Liu L.Y."/>
            <person name="Hernandez A.G."/>
            <person name="Wright C.L."/>
            <person name="Bulone V."/>
            <person name="Tuskan G.A."/>
            <person name="Heath K."/>
            <person name="Zee F."/>
            <person name="Moore P.H."/>
            <person name="Sunkar R."/>
            <person name="Leebens-Mack J.H."/>
            <person name="Mockler T."/>
            <person name="Bennetzen J.L."/>
            <person name="Freeling M."/>
            <person name="Sankoff D."/>
            <person name="Paterson A.H."/>
            <person name="Zhu X."/>
            <person name="Yang X."/>
            <person name="Smith J.A."/>
            <person name="Cushman J.C."/>
            <person name="Paull R.E."/>
            <person name="Yu Q."/>
        </authorList>
    </citation>
    <scope>NUCLEOTIDE SEQUENCE [LARGE SCALE GENOMIC DNA]</scope>
    <source>
        <strain evidence="9">cv. F153</strain>
    </source>
</reference>
<evidence type="ECO:0000256" key="1">
    <source>
        <dbReference type="ARBA" id="ARBA00004123"/>
    </source>
</evidence>
<dbReference type="GeneID" id="109709633"/>
<dbReference type="AlphaFoldDB" id="A0A6P5EVK3"/>
<accession>A0A6P5EVK3</accession>
<dbReference type="PANTHER" id="PTHR45821">
    <property type="entry name" value="SNF2 DOMAIN-CONTAINING PROTEIN CLASSY 2-RELATED"/>
    <property type="match status" value="1"/>
</dbReference>
<dbReference type="SMART" id="SM00487">
    <property type="entry name" value="DEXDc"/>
    <property type="match status" value="1"/>
</dbReference>
<dbReference type="SUPFAM" id="SSF52540">
    <property type="entry name" value="P-loop containing nucleoside triphosphate hydrolases"/>
    <property type="match status" value="2"/>
</dbReference>
<sequence>MLTKLSRDHPINATPFEAFYLGSWHGVDHISIKSGSIFVQLKYDGVTVEDNIHGDCLRIRSRRANAVDCANFLKAGVDVCVLSARPVAASSEQQAPAPVHLWRDAKISSVKRTPHGDRCSCLFSVVFYKNDPLMKKSMTDRRPEVVMIDNISILQKLQSEPKEDGYYIWNSTEDCISSNKSKLLTDTVSCEISWLIILSTLKKMDFEVKLVENKIVYQITDNDQSLPSTSNSCETVKIVHFRRRDDTMRPKIETLKVVAPKEMTSEKKDLEVAVIENKVEDDSDVEILYNRTNLRRSKRLKVEPDRFTSYDSPNFGRFTITDTDDDSDGEMQEALLGSSLPLLEYKPISEVQENEVVISSSQRISHGGNLLTYERRHFGARLHRKKSKHRKKRFTTTECKEFIDKCIGNIKCEIDKKSEPFAQKTANQPTADLEEEENFNWSPSREIQVEEEEHAELWKEMEHSLMTLALLEQKQVLDSELPAKNSERDEQQQCQHEYMLNEQTGLICRLCNFICTEIRYIYPPLLRTDGRLTLRERVDVGPFQYHDLEIDAFRKYISSWDILQAEGCKDIWSSIPDLKEVLHSHQKRAFEFIWRNVAGSLEPEEMNHLSDNTGGCVISHSPGSGKTLLIISFLSSYLTLYPRSRPLVLSPKTAVHTWRKEFLKWRVPIPLYLIQQDESFRKEVEDRKTTSFSRRPNRKMSRIMDSLEKIRRWHEQPSVLLMTYSSFLMLTKEDTKVEYKTFMANVLQNSPGLLILDEGHNPRSTRSKLRKLLMKVKTEFRVLLSGTLFQNNFEEYFNTLSLARPRFIGDVLGALDPRMVSLSKSRKRKLLSKSIARKEIIARKLFVETVGQKIESSEEQERKKGFDLLNRVTGGFIDVYEGGKSNMLPGLQIYTLFMASTDIQQEILTRLQNLVKTQKRYPLELELLITVCSIHPWLIKTVACVDNFFSQEELDKIEKYKGNFNCGSKAKFVIDLVHKSTLRGERVLVFCHNISPINLLVELFELVFGWRRGEEILVLRGEQDLSVRGQVMDMFNGDTEFRRKVLLASTTACAEGISLTAASRLVMLDSEWNHSKTRQAIARAFRPGQERMVYVYLLLASGTWEEGKYRSNNRKAWMSKMILLGQFIDYSSSRPVEEIGDELLKELVDEDENKAFHMIMKKD</sequence>
<dbReference type="OrthoDB" id="448448at2759"/>
<dbReference type="InterPro" id="IPR044567">
    <property type="entry name" value="CLSY/DRD1"/>
</dbReference>
<dbReference type="RefSeq" id="XP_020087533.1">
    <property type="nucleotide sequence ID" value="XM_020231944.1"/>
</dbReference>
<feature type="domain" description="Helicase C-terminal" evidence="8">
    <location>
        <begin position="972"/>
        <end position="1163"/>
    </location>
</feature>
<dbReference type="Pfam" id="PF00271">
    <property type="entry name" value="Helicase_C"/>
    <property type="match status" value="1"/>
</dbReference>
<dbReference type="GO" id="GO:0080188">
    <property type="term" value="P:gene silencing by siRNA-directed DNA methylation"/>
    <property type="evidence" value="ECO:0007669"/>
    <property type="project" value="InterPro"/>
</dbReference>
<organism evidence="10">
    <name type="scientific">Ananas comosus</name>
    <name type="common">Pineapple</name>
    <name type="synonym">Ananas ananas</name>
    <dbReference type="NCBI Taxonomy" id="4615"/>
    <lineage>
        <taxon>Eukaryota</taxon>
        <taxon>Viridiplantae</taxon>
        <taxon>Streptophyta</taxon>
        <taxon>Embryophyta</taxon>
        <taxon>Tracheophyta</taxon>
        <taxon>Spermatophyta</taxon>
        <taxon>Magnoliopsida</taxon>
        <taxon>Liliopsida</taxon>
        <taxon>Poales</taxon>
        <taxon>Bromeliaceae</taxon>
        <taxon>Bromelioideae</taxon>
        <taxon>Ananas</taxon>
    </lineage>
</organism>
<dbReference type="PROSITE" id="PS51194">
    <property type="entry name" value="HELICASE_CTER"/>
    <property type="match status" value="1"/>
</dbReference>
<reference evidence="10 11" key="2">
    <citation type="submission" date="2025-04" db="UniProtKB">
        <authorList>
            <consortium name="RefSeq"/>
        </authorList>
    </citation>
    <scope>IDENTIFICATION</scope>
    <source>
        <tissue evidence="10 11">Leaf</tissue>
    </source>
</reference>
<dbReference type="Gene3D" id="3.40.50.10810">
    <property type="entry name" value="Tandem AAA-ATPase domain"/>
    <property type="match status" value="1"/>
</dbReference>
<evidence type="ECO:0000259" key="7">
    <source>
        <dbReference type="PROSITE" id="PS51192"/>
    </source>
</evidence>
<keyword evidence="5" id="KW-0067">ATP-binding</keyword>
<keyword evidence="3" id="KW-0378">Hydrolase</keyword>
<keyword evidence="2" id="KW-0547">Nucleotide-binding</keyword>
<keyword evidence="6" id="KW-0539">Nucleus</keyword>
<evidence type="ECO:0000313" key="10">
    <source>
        <dbReference type="RefSeq" id="XP_020087532.1"/>
    </source>
</evidence>
<evidence type="ECO:0000313" key="11">
    <source>
        <dbReference type="RefSeq" id="XP_020087533.1"/>
    </source>
</evidence>
<dbReference type="GO" id="GO:0005524">
    <property type="term" value="F:ATP binding"/>
    <property type="evidence" value="ECO:0007669"/>
    <property type="project" value="UniProtKB-KW"/>
</dbReference>
<comment type="subcellular location">
    <subcellularLocation>
        <location evidence="1">Nucleus</location>
    </subcellularLocation>
</comment>
<dbReference type="PROSITE" id="PS51192">
    <property type="entry name" value="HELICASE_ATP_BIND_1"/>
    <property type="match status" value="1"/>
</dbReference>
<keyword evidence="4" id="KW-0347">Helicase</keyword>
<dbReference type="InterPro" id="IPR000330">
    <property type="entry name" value="SNF2_N"/>
</dbReference>
<evidence type="ECO:0000313" key="9">
    <source>
        <dbReference type="Proteomes" id="UP000515123"/>
    </source>
</evidence>
<dbReference type="Proteomes" id="UP000515123">
    <property type="component" value="Linkage group 4"/>
</dbReference>
<dbReference type="GO" id="GO:0016787">
    <property type="term" value="F:hydrolase activity"/>
    <property type="evidence" value="ECO:0007669"/>
    <property type="project" value="UniProtKB-KW"/>
</dbReference>
<keyword evidence="9" id="KW-1185">Reference proteome</keyword>
<dbReference type="InterPro" id="IPR049730">
    <property type="entry name" value="SNF2/RAD54-like_C"/>
</dbReference>
<dbReference type="RefSeq" id="XP_020087532.1">
    <property type="nucleotide sequence ID" value="XM_020231943.1"/>
</dbReference>
<evidence type="ECO:0000256" key="4">
    <source>
        <dbReference type="ARBA" id="ARBA00022806"/>
    </source>
</evidence>
<evidence type="ECO:0000256" key="3">
    <source>
        <dbReference type="ARBA" id="ARBA00022801"/>
    </source>
</evidence>
<dbReference type="InterPro" id="IPR014001">
    <property type="entry name" value="Helicase_ATP-bd"/>
</dbReference>
<name>A0A6P5EVK3_ANACO</name>
<gene>
    <name evidence="10 11" type="primary">LOC109709633</name>
</gene>
<dbReference type="PANTHER" id="PTHR45821:SF2">
    <property type="entry name" value="SNF2 DOMAIN-CONTAINING PROTEIN CLASSY 2"/>
    <property type="match status" value="1"/>
</dbReference>
<dbReference type="Pfam" id="PF00176">
    <property type="entry name" value="SNF2-rel_dom"/>
    <property type="match status" value="1"/>
</dbReference>
<dbReference type="Gene3D" id="3.40.50.300">
    <property type="entry name" value="P-loop containing nucleotide triphosphate hydrolases"/>
    <property type="match status" value="1"/>
</dbReference>
<dbReference type="SMART" id="SM00490">
    <property type="entry name" value="HELICc"/>
    <property type="match status" value="1"/>
</dbReference>
<dbReference type="CDD" id="cd18793">
    <property type="entry name" value="SF2_C_SNF"/>
    <property type="match status" value="1"/>
</dbReference>
<evidence type="ECO:0000256" key="6">
    <source>
        <dbReference type="ARBA" id="ARBA00023242"/>
    </source>
</evidence>
<protein>
    <submittedName>
        <fullName evidence="10 11">SNF2 domain-containing protein CLASSY 2-like</fullName>
    </submittedName>
</protein>
<dbReference type="InterPro" id="IPR001650">
    <property type="entry name" value="Helicase_C-like"/>
</dbReference>
<dbReference type="InterPro" id="IPR038718">
    <property type="entry name" value="SNF2-like_sf"/>
</dbReference>